<organism evidence="10 11">
    <name type="scientific">Limoniibacter endophyticus</name>
    <dbReference type="NCBI Taxonomy" id="1565040"/>
    <lineage>
        <taxon>Bacteria</taxon>
        <taxon>Pseudomonadati</taxon>
        <taxon>Pseudomonadota</taxon>
        <taxon>Alphaproteobacteria</taxon>
        <taxon>Hyphomicrobiales</taxon>
        <taxon>Bartonellaceae</taxon>
        <taxon>Limoniibacter</taxon>
    </lineage>
</organism>
<evidence type="ECO:0000256" key="7">
    <source>
        <dbReference type="ARBA" id="ARBA00023136"/>
    </source>
</evidence>
<evidence type="ECO:0000256" key="4">
    <source>
        <dbReference type="ARBA" id="ARBA00022519"/>
    </source>
</evidence>
<feature type="transmembrane region" description="Helical" evidence="8">
    <location>
        <begin position="87"/>
        <end position="105"/>
    </location>
</feature>
<keyword evidence="2 8" id="KW-0813">Transport</keyword>
<accession>A0A8J3DFC9</accession>
<dbReference type="EMBL" id="BMZO01000002">
    <property type="protein sequence ID" value="GHC63839.1"/>
    <property type="molecule type" value="Genomic_DNA"/>
</dbReference>
<keyword evidence="6 8" id="KW-1133">Transmembrane helix</keyword>
<dbReference type="PANTHER" id="PTHR43357">
    <property type="entry name" value="INNER MEMBRANE ABC TRANSPORTER PERMEASE PROTEIN YDCV"/>
    <property type="match status" value="1"/>
</dbReference>
<feature type="transmembrane region" description="Helical" evidence="8">
    <location>
        <begin position="373"/>
        <end position="396"/>
    </location>
</feature>
<evidence type="ECO:0000256" key="5">
    <source>
        <dbReference type="ARBA" id="ARBA00022692"/>
    </source>
</evidence>
<dbReference type="Pfam" id="PF00528">
    <property type="entry name" value="BPD_transp_1"/>
    <property type="match status" value="2"/>
</dbReference>
<evidence type="ECO:0000256" key="2">
    <source>
        <dbReference type="ARBA" id="ARBA00022448"/>
    </source>
</evidence>
<feature type="domain" description="ABC transmembrane type-1" evidence="9">
    <location>
        <begin position="373"/>
        <end position="566"/>
    </location>
</feature>
<comment type="subcellular location">
    <subcellularLocation>
        <location evidence="1">Cell inner membrane</location>
        <topology evidence="1">Multi-pass membrane protein</topology>
    </subcellularLocation>
    <subcellularLocation>
        <location evidence="8">Cell membrane</location>
        <topology evidence="8">Multi-pass membrane protein</topology>
    </subcellularLocation>
</comment>
<protein>
    <submittedName>
        <fullName evidence="10">ABC transporter permease</fullName>
    </submittedName>
</protein>
<feature type="transmembrane region" description="Helical" evidence="8">
    <location>
        <begin position="168"/>
        <end position="188"/>
    </location>
</feature>
<dbReference type="PANTHER" id="PTHR43357:SF4">
    <property type="entry name" value="INNER MEMBRANE ABC TRANSPORTER PERMEASE PROTEIN YDCV"/>
    <property type="match status" value="1"/>
</dbReference>
<dbReference type="Gene3D" id="1.10.3720.10">
    <property type="entry name" value="MetI-like"/>
    <property type="match status" value="2"/>
</dbReference>
<reference evidence="10" key="2">
    <citation type="submission" date="2020-09" db="EMBL/GenBank/DDBJ databases">
        <authorList>
            <person name="Sun Q."/>
            <person name="Kim S."/>
        </authorList>
    </citation>
    <scope>NUCLEOTIDE SEQUENCE</scope>
    <source>
        <strain evidence="10">KCTC 42097</strain>
    </source>
</reference>
<reference evidence="10" key="1">
    <citation type="journal article" date="2014" name="Int. J. Syst. Evol. Microbiol.">
        <title>Complete genome sequence of Corynebacterium casei LMG S-19264T (=DSM 44701T), isolated from a smear-ripened cheese.</title>
        <authorList>
            <consortium name="US DOE Joint Genome Institute (JGI-PGF)"/>
            <person name="Walter F."/>
            <person name="Albersmeier A."/>
            <person name="Kalinowski J."/>
            <person name="Ruckert C."/>
        </authorList>
    </citation>
    <scope>NUCLEOTIDE SEQUENCE</scope>
    <source>
        <strain evidence="10">KCTC 42097</strain>
    </source>
</reference>
<comment type="similarity">
    <text evidence="8">Belongs to the binding-protein-dependent transport system permease family.</text>
</comment>
<evidence type="ECO:0000259" key="9">
    <source>
        <dbReference type="PROSITE" id="PS50928"/>
    </source>
</evidence>
<dbReference type="InterPro" id="IPR035906">
    <property type="entry name" value="MetI-like_sf"/>
</dbReference>
<dbReference type="InterPro" id="IPR000515">
    <property type="entry name" value="MetI-like"/>
</dbReference>
<proteinExistence type="inferred from homology"/>
<evidence type="ECO:0000256" key="8">
    <source>
        <dbReference type="RuleBase" id="RU363032"/>
    </source>
</evidence>
<comment type="caution">
    <text evidence="10">The sequence shown here is derived from an EMBL/GenBank/DDBJ whole genome shotgun (WGS) entry which is preliminary data.</text>
</comment>
<keyword evidence="3" id="KW-1003">Cell membrane</keyword>
<evidence type="ECO:0000256" key="3">
    <source>
        <dbReference type="ARBA" id="ARBA00022475"/>
    </source>
</evidence>
<dbReference type="Proteomes" id="UP000641137">
    <property type="component" value="Unassembled WGS sequence"/>
</dbReference>
<feature type="transmembrane region" description="Helical" evidence="8">
    <location>
        <begin position="417"/>
        <end position="436"/>
    </location>
</feature>
<evidence type="ECO:0000313" key="11">
    <source>
        <dbReference type="Proteomes" id="UP000641137"/>
    </source>
</evidence>
<dbReference type="GO" id="GO:0005886">
    <property type="term" value="C:plasma membrane"/>
    <property type="evidence" value="ECO:0007669"/>
    <property type="project" value="UniProtKB-SubCell"/>
</dbReference>
<evidence type="ECO:0000256" key="1">
    <source>
        <dbReference type="ARBA" id="ARBA00004429"/>
    </source>
</evidence>
<evidence type="ECO:0000313" key="10">
    <source>
        <dbReference type="EMBL" id="GHC63839.1"/>
    </source>
</evidence>
<name>A0A8J3DFC9_9HYPH</name>
<sequence length="581" mass="62075">MRTFTVTTMPSELTTFVPQSRARQHLRLRKAWALLFVVAVVFVLSLMPVLRLIQEAFFSGGTWNPDNFTAQLQRNATLIAGLHTLETSLFGALLSMVIGMPLAVATTMTDIPWRRSLGFLLLLPLMIAPQVTALSWMHAFGPSSPLLNMLGIAPPPGTPNPIAGRNGIILLFGVQHAPIVFITMRAGLARIPRDLIEAARVSGAHPIRALATITFPLIRPYMVAACALAFVSGVGNFGIPALLGMPVNYFTLPTLVYQRLASFGPTVLPQVASLSVMIGVIALMGVLLQSLAMSKASYRFTIGSPVRIALGRWRWPLALLAWAVLAITLIVPAVALFATSLVPSFGVPLNAQTVTLSNYTEILFNQASTQRALINSTMLAGGAAIVLAIGVIPLVLAMEGLPKKLLRFIDASVELPYALPGIVLALACILLFLAPLPLIGSLYATAAIIFVAYLMRFFPLALKPVATAINQMAKDLEEAAAVSGAGRTRRILTIVLPIVAPSAMAAALLVFMSAFNELTVSALLWSSRNETLGVILFSLEEAGLSPQAAALGIVTVIAVVIILIVIDRLGRKLPDGILPWR</sequence>
<keyword evidence="7 8" id="KW-0472">Membrane</keyword>
<feature type="transmembrane region" description="Helical" evidence="8">
    <location>
        <begin position="267"/>
        <end position="292"/>
    </location>
</feature>
<keyword evidence="11" id="KW-1185">Reference proteome</keyword>
<feature type="transmembrane region" description="Helical" evidence="8">
    <location>
        <begin position="442"/>
        <end position="462"/>
    </location>
</feature>
<feature type="domain" description="ABC transmembrane type-1" evidence="9">
    <location>
        <begin position="81"/>
        <end position="289"/>
    </location>
</feature>
<feature type="transmembrane region" description="Helical" evidence="8">
    <location>
        <begin position="117"/>
        <end position="139"/>
    </location>
</feature>
<feature type="transmembrane region" description="Helical" evidence="8">
    <location>
        <begin position="221"/>
        <end position="247"/>
    </location>
</feature>
<dbReference type="PROSITE" id="PS50928">
    <property type="entry name" value="ABC_TM1"/>
    <property type="match status" value="2"/>
</dbReference>
<keyword evidence="5 8" id="KW-0812">Transmembrane</keyword>
<feature type="transmembrane region" description="Helical" evidence="8">
    <location>
        <begin position="313"/>
        <end position="338"/>
    </location>
</feature>
<dbReference type="GO" id="GO:0055085">
    <property type="term" value="P:transmembrane transport"/>
    <property type="evidence" value="ECO:0007669"/>
    <property type="project" value="InterPro"/>
</dbReference>
<dbReference type="AlphaFoldDB" id="A0A8J3DFC9"/>
<dbReference type="SUPFAM" id="SSF161098">
    <property type="entry name" value="MetI-like"/>
    <property type="match status" value="2"/>
</dbReference>
<gene>
    <name evidence="10" type="ORF">GCM10010136_05440</name>
</gene>
<evidence type="ECO:0000256" key="6">
    <source>
        <dbReference type="ARBA" id="ARBA00022989"/>
    </source>
</evidence>
<feature type="transmembrane region" description="Helical" evidence="8">
    <location>
        <begin position="31"/>
        <end position="53"/>
    </location>
</feature>
<dbReference type="RefSeq" id="WP_382344721.1">
    <property type="nucleotide sequence ID" value="NZ_JBHSPZ010000005.1"/>
</dbReference>
<feature type="transmembrane region" description="Helical" evidence="8">
    <location>
        <begin position="491"/>
        <end position="515"/>
    </location>
</feature>
<feature type="transmembrane region" description="Helical" evidence="8">
    <location>
        <begin position="548"/>
        <end position="566"/>
    </location>
</feature>
<keyword evidence="4" id="KW-0997">Cell inner membrane</keyword>
<dbReference type="CDD" id="cd06261">
    <property type="entry name" value="TM_PBP2"/>
    <property type="match status" value="2"/>
</dbReference>